<evidence type="ECO:0000256" key="2">
    <source>
        <dbReference type="ARBA" id="ARBA00022692"/>
    </source>
</evidence>
<dbReference type="AlphaFoldDB" id="A0A074XYJ4"/>
<dbReference type="GO" id="GO:0016020">
    <property type="term" value="C:membrane"/>
    <property type="evidence" value="ECO:0007669"/>
    <property type="project" value="UniProtKB-SubCell"/>
</dbReference>
<dbReference type="InterPro" id="IPR051415">
    <property type="entry name" value="LAAT-1"/>
</dbReference>
<dbReference type="PANTHER" id="PTHR16201:SF11">
    <property type="entry name" value="PQ-LOOP REPEAT-CONTAINING PROTEIN"/>
    <property type="match status" value="1"/>
</dbReference>
<feature type="transmembrane region" description="Helical" evidence="6">
    <location>
        <begin position="168"/>
        <end position="188"/>
    </location>
</feature>
<feature type="transmembrane region" description="Helical" evidence="6">
    <location>
        <begin position="234"/>
        <end position="254"/>
    </location>
</feature>
<keyword evidence="2 6" id="KW-0812">Transmembrane</keyword>
<proteinExistence type="predicted"/>
<organism evidence="7 8">
    <name type="scientific">Aureobasidium subglaciale (strain EXF-2481)</name>
    <name type="common">Aureobasidium pullulans var. subglaciale</name>
    <dbReference type="NCBI Taxonomy" id="1043005"/>
    <lineage>
        <taxon>Eukaryota</taxon>
        <taxon>Fungi</taxon>
        <taxon>Dikarya</taxon>
        <taxon>Ascomycota</taxon>
        <taxon>Pezizomycotina</taxon>
        <taxon>Dothideomycetes</taxon>
        <taxon>Dothideomycetidae</taxon>
        <taxon>Dothideales</taxon>
        <taxon>Saccotheciaceae</taxon>
        <taxon>Aureobasidium</taxon>
    </lineage>
</organism>
<evidence type="ECO:0008006" key="9">
    <source>
        <dbReference type="Google" id="ProtNLM"/>
    </source>
</evidence>
<dbReference type="SMART" id="SM00679">
    <property type="entry name" value="CTNS"/>
    <property type="match status" value="2"/>
</dbReference>
<feature type="transmembrane region" description="Helical" evidence="6">
    <location>
        <begin position="139"/>
        <end position="162"/>
    </location>
</feature>
<dbReference type="InterPro" id="IPR006603">
    <property type="entry name" value="PQ-loop_rpt"/>
</dbReference>
<feature type="region of interest" description="Disordered" evidence="5">
    <location>
        <begin position="260"/>
        <end position="283"/>
    </location>
</feature>
<sequence length="283" mass="30851">MTADPYCEHLASPNGWVLALSVQLVLGILISYIPQHVKIIRHGTSAGLSPWWVLLGTISSIAALANILVLPSSQHDMACCREISGKACGAALLGVVQIGVQWVCFMTIMVLFLVFFPRDAFANPPPEHLPPDTPRKRDAVIVGVTSFISLLTVGLISTLFLYHLPSHLLSWANFLGILAAVLSSIQYIPQLYTTWKAKQVLSLSIASMLIQVPGAFVFAFSLWLRVGWEGWSTWFVYCVTGVLQGALLVMAIIYDRKEKSGGAVEQGESNERDPLLESSGRSG</sequence>
<dbReference type="GeneID" id="25371010"/>
<keyword evidence="4 6" id="KW-0472">Membrane</keyword>
<dbReference type="Proteomes" id="UP000030641">
    <property type="component" value="Unassembled WGS sequence"/>
</dbReference>
<evidence type="ECO:0000256" key="5">
    <source>
        <dbReference type="SAM" id="MobiDB-lite"/>
    </source>
</evidence>
<comment type="subcellular location">
    <subcellularLocation>
        <location evidence="1">Membrane</location>
        <topology evidence="1">Multi-pass membrane protein</topology>
    </subcellularLocation>
</comment>
<dbReference type="RefSeq" id="XP_013339042.1">
    <property type="nucleotide sequence ID" value="XM_013483588.1"/>
</dbReference>
<accession>A0A074XYJ4</accession>
<name>A0A074XYJ4_AURSE</name>
<evidence type="ECO:0000256" key="4">
    <source>
        <dbReference type="ARBA" id="ARBA00023136"/>
    </source>
</evidence>
<feature type="transmembrane region" description="Helical" evidence="6">
    <location>
        <begin position="200"/>
        <end position="222"/>
    </location>
</feature>
<keyword evidence="3 6" id="KW-1133">Transmembrane helix</keyword>
<dbReference type="InParanoid" id="A0A074XYJ4"/>
<evidence type="ECO:0000256" key="1">
    <source>
        <dbReference type="ARBA" id="ARBA00004141"/>
    </source>
</evidence>
<protein>
    <recommendedName>
        <fullName evidence="9">PQ loop repeat protein</fullName>
    </recommendedName>
</protein>
<keyword evidence="8" id="KW-1185">Reference proteome</keyword>
<dbReference type="Pfam" id="PF04193">
    <property type="entry name" value="PQ-loop"/>
    <property type="match status" value="2"/>
</dbReference>
<dbReference type="EMBL" id="KL584789">
    <property type="protein sequence ID" value="KEQ90545.1"/>
    <property type="molecule type" value="Genomic_DNA"/>
</dbReference>
<dbReference type="PANTHER" id="PTHR16201">
    <property type="entry name" value="SEVEN TRANSMEMBRANE PROTEIN 1-RELATED"/>
    <property type="match status" value="1"/>
</dbReference>
<reference evidence="7 8" key="1">
    <citation type="journal article" date="2014" name="BMC Genomics">
        <title>Genome sequencing of four Aureobasidium pullulans varieties: biotechnological potential, stress tolerance, and description of new species.</title>
        <authorList>
            <person name="Gostin Ar C."/>
            <person name="Ohm R.A."/>
            <person name="Kogej T."/>
            <person name="Sonjak S."/>
            <person name="Turk M."/>
            <person name="Zajc J."/>
            <person name="Zalar P."/>
            <person name="Grube M."/>
            <person name="Sun H."/>
            <person name="Han J."/>
            <person name="Sharma A."/>
            <person name="Chiniquy J."/>
            <person name="Ngan C.Y."/>
            <person name="Lipzen A."/>
            <person name="Barry K."/>
            <person name="Grigoriev I.V."/>
            <person name="Gunde-Cimerman N."/>
        </authorList>
    </citation>
    <scope>NUCLEOTIDE SEQUENCE [LARGE SCALE GENOMIC DNA]</scope>
    <source>
        <strain evidence="7 8">EXF-2481</strain>
    </source>
</reference>
<dbReference type="OrthoDB" id="19344at2759"/>
<feature type="transmembrane region" description="Helical" evidence="6">
    <location>
        <begin position="46"/>
        <end position="70"/>
    </location>
</feature>
<feature type="transmembrane region" description="Helical" evidence="6">
    <location>
        <begin position="15"/>
        <end position="34"/>
    </location>
</feature>
<dbReference type="OMA" id="FVIYFPR"/>
<dbReference type="Gene3D" id="1.20.1280.290">
    <property type="match status" value="1"/>
</dbReference>
<evidence type="ECO:0000313" key="8">
    <source>
        <dbReference type="Proteomes" id="UP000030641"/>
    </source>
</evidence>
<gene>
    <name evidence="7" type="ORF">AUEXF2481DRAFT_71225</name>
</gene>
<evidence type="ECO:0000256" key="6">
    <source>
        <dbReference type="SAM" id="Phobius"/>
    </source>
</evidence>
<feature type="transmembrane region" description="Helical" evidence="6">
    <location>
        <begin position="90"/>
        <end position="116"/>
    </location>
</feature>
<dbReference type="HOGENOM" id="CLU_033734_1_0_1"/>
<evidence type="ECO:0000313" key="7">
    <source>
        <dbReference type="EMBL" id="KEQ90545.1"/>
    </source>
</evidence>
<evidence type="ECO:0000256" key="3">
    <source>
        <dbReference type="ARBA" id="ARBA00022989"/>
    </source>
</evidence>